<dbReference type="EMBL" id="JAMZEB010000001">
    <property type="protein sequence ID" value="MCP2353329.1"/>
    <property type="molecule type" value="Genomic_DNA"/>
</dbReference>
<dbReference type="AlphaFoldDB" id="A0A9X2G9K8"/>
<evidence type="ECO:0000313" key="3">
    <source>
        <dbReference type="Proteomes" id="UP001139648"/>
    </source>
</evidence>
<dbReference type="Proteomes" id="UP001139648">
    <property type="component" value="Unassembled WGS sequence"/>
</dbReference>
<feature type="region of interest" description="Disordered" evidence="1">
    <location>
        <begin position="148"/>
        <end position="179"/>
    </location>
</feature>
<evidence type="ECO:0000256" key="1">
    <source>
        <dbReference type="SAM" id="MobiDB-lite"/>
    </source>
</evidence>
<protein>
    <submittedName>
        <fullName evidence="2">Uncharacterized protein</fullName>
    </submittedName>
</protein>
<feature type="compositionally biased region" description="Basic and acidic residues" evidence="1">
    <location>
        <begin position="219"/>
        <end position="234"/>
    </location>
</feature>
<reference evidence="2" key="1">
    <citation type="submission" date="2022-06" db="EMBL/GenBank/DDBJ databases">
        <title>Sequencing the genomes of 1000 actinobacteria strains.</title>
        <authorList>
            <person name="Klenk H.-P."/>
        </authorList>
    </citation>
    <scope>NUCLEOTIDE SEQUENCE</scope>
    <source>
        <strain evidence="2">DSM 46694</strain>
    </source>
</reference>
<comment type="caution">
    <text evidence="2">The sequence shown here is derived from an EMBL/GenBank/DDBJ whole genome shotgun (WGS) entry which is preliminary data.</text>
</comment>
<proteinExistence type="predicted"/>
<feature type="region of interest" description="Disordered" evidence="1">
    <location>
        <begin position="76"/>
        <end position="99"/>
    </location>
</feature>
<feature type="region of interest" description="Disordered" evidence="1">
    <location>
        <begin position="23"/>
        <end position="56"/>
    </location>
</feature>
<accession>A0A9X2G9K8</accession>
<feature type="region of interest" description="Disordered" evidence="1">
    <location>
        <begin position="205"/>
        <end position="259"/>
    </location>
</feature>
<sequence>MDFSTRTGSLGAVWAWAGRFRPGTRRRRPAGGRSAGLAEVRTRSAGSAHRAGRPRVTTGSLAVAVADNELTAQDCKGSRFDANDHTPAGGAEQGLGSRRKALDPVLLRQIRSGRCDGRSGTTGDVGHDAEGRRIAHGITVPHRTDISETAGEEVLGPGPCQAGEKSHGRASPPASRRTLHHLERRCRGFPRYGLLRAVMLYRGEEQRRGADRQHRRRRSEGGRRGEPHGPEVVHRRTLPASGRAKPEPVTVACPSSRSV</sequence>
<keyword evidence="3" id="KW-1185">Reference proteome</keyword>
<name>A0A9X2G9K8_9ACTN</name>
<organism evidence="2 3">
    <name type="scientific">Nonomuraea thailandensis</name>
    <dbReference type="NCBI Taxonomy" id="1188745"/>
    <lineage>
        <taxon>Bacteria</taxon>
        <taxon>Bacillati</taxon>
        <taxon>Actinomycetota</taxon>
        <taxon>Actinomycetes</taxon>
        <taxon>Streptosporangiales</taxon>
        <taxon>Streptosporangiaceae</taxon>
        <taxon>Nonomuraea</taxon>
    </lineage>
</organism>
<evidence type="ECO:0000313" key="2">
    <source>
        <dbReference type="EMBL" id="MCP2353329.1"/>
    </source>
</evidence>
<gene>
    <name evidence="2" type="ORF">HD597_000349</name>
</gene>